<gene>
    <name evidence="2" type="ORF">AT15_09005</name>
</gene>
<dbReference type="Proteomes" id="UP000077339">
    <property type="component" value="Unassembled WGS sequence"/>
</dbReference>
<evidence type="ECO:0000313" key="3">
    <source>
        <dbReference type="Proteomes" id="UP000077339"/>
    </source>
</evidence>
<reference evidence="2 3" key="1">
    <citation type="submission" date="2014-02" db="EMBL/GenBank/DDBJ databases">
        <title>Kosmotoga genome sequencing.</title>
        <authorList>
            <person name="Pollo S.M."/>
            <person name="Charchuk R."/>
            <person name="Nesbo C.L."/>
        </authorList>
    </citation>
    <scope>NUCLEOTIDE SEQUENCE [LARGE SCALE GENOMIC DNA]</scope>
    <source>
        <strain evidence="2 3">S304</strain>
    </source>
</reference>
<feature type="transmembrane region" description="Helical" evidence="1">
    <location>
        <begin position="103"/>
        <end position="123"/>
    </location>
</feature>
<dbReference type="RefSeq" id="WP_068346948.1">
    <property type="nucleotide sequence ID" value="NZ_JFHK01000005.1"/>
</dbReference>
<evidence type="ECO:0000256" key="1">
    <source>
        <dbReference type="SAM" id="Phobius"/>
    </source>
</evidence>
<keyword evidence="1" id="KW-1133">Transmembrane helix</keyword>
<feature type="transmembrane region" description="Helical" evidence="1">
    <location>
        <begin position="66"/>
        <end position="91"/>
    </location>
</feature>
<keyword evidence="3" id="KW-1185">Reference proteome</keyword>
<dbReference type="OrthoDB" id="45335at2"/>
<organism evidence="2 3">
    <name type="scientific">Kosmotoga arenicorallina S304</name>
    <dbReference type="NCBI Taxonomy" id="1453497"/>
    <lineage>
        <taxon>Bacteria</taxon>
        <taxon>Thermotogati</taxon>
        <taxon>Thermotogota</taxon>
        <taxon>Thermotogae</taxon>
        <taxon>Kosmotogales</taxon>
        <taxon>Kosmotogaceae</taxon>
        <taxon>Kosmotoga</taxon>
    </lineage>
</organism>
<dbReference type="AlphaFoldDB" id="A0A176K2A4"/>
<comment type="caution">
    <text evidence="2">The sequence shown here is derived from an EMBL/GenBank/DDBJ whole genome shotgun (WGS) entry which is preliminary data.</text>
</comment>
<name>A0A176K2A4_9BACT</name>
<keyword evidence="1" id="KW-0812">Transmembrane</keyword>
<proteinExistence type="predicted"/>
<dbReference type="EMBL" id="JFHK01000005">
    <property type="protein sequence ID" value="OAA31104.1"/>
    <property type="molecule type" value="Genomic_DNA"/>
</dbReference>
<keyword evidence="1" id="KW-0472">Membrane</keyword>
<accession>A0A176K2A4</accession>
<dbReference type="PATRIC" id="fig|1453497.3.peg.1784"/>
<protein>
    <submittedName>
        <fullName evidence="2">Uncharacterized protein</fullName>
    </submittedName>
</protein>
<sequence length="164" mass="17286">MRKVLLSTLIIIVAVLAFGKLSLGANSLVVASYVIDPSATPFVGIAESIDARVTLGMFHGGLMTPFMLFAFSADAGSNLVAFPPGLIWYAYAGGHLPFGRMYALADLGVLISFGGVAPNFVVLRVGGGMKLGMHGFVEFTTLAALQDIGNTIGRLFTLEFGYTF</sequence>
<evidence type="ECO:0000313" key="2">
    <source>
        <dbReference type="EMBL" id="OAA31104.1"/>
    </source>
</evidence>